<gene>
    <name evidence="1" type="ORF">fgpv_162</name>
</gene>
<protein>
    <submittedName>
        <fullName evidence="1">HT motif family protein</fullName>
    </submittedName>
</protein>
<reference evidence="1 2" key="1">
    <citation type="journal article" date="2017" name="BMC Genomics">
        <title>Comparative analysis of avian poxvirus genomes, including a novel poxvirus from lesser flamingos (Phoenicopterus minor), highlights the lack of conservation of the central region.</title>
        <authorList>
            <person name="Carulei O."/>
            <person name="Douglass N."/>
            <person name="Williamson A.L."/>
        </authorList>
    </citation>
    <scope>NUCLEOTIDE SEQUENCE [LARGE SCALE GENOMIC DNA]</scope>
    <source>
        <strain evidence="1">FGPVKD09</strain>
    </source>
</reference>
<dbReference type="EMBL" id="MF678796">
    <property type="protein sequence ID" value="AUD40259.1"/>
    <property type="molecule type" value="Genomic_DNA"/>
</dbReference>
<evidence type="ECO:0000313" key="2">
    <source>
        <dbReference type="Proteomes" id="UP000235762"/>
    </source>
</evidence>
<dbReference type="Proteomes" id="UP000235762">
    <property type="component" value="Segment"/>
</dbReference>
<proteinExistence type="predicted"/>
<accession>A0A2H4X2G1</accession>
<organism evidence="1 2">
    <name type="scientific">Flamingopox virus FGPVKD09</name>
    <dbReference type="NCBI Taxonomy" id="2059380"/>
    <lineage>
        <taxon>Viruses</taxon>
        <taxon>Varidnaviria</taxon>
        <taxon>Bamfordvirae</taxon>
        <taxon>Nucleocytoviricota</taxon>
        <taxon>Pokkesviricetes</taxon>
        <taxon>Chitovirales</taxon>
        <taxon>Poxviridae</taxon>
        <taxon>Chordopoxvirinae</taxon>
        <taxon>Avipoxvirus</taxon>
    </lineage>
</organism>
<keyword evidence="2" id="KW-1185">Reference proteome</keyword>
<name>A0A2H4X2G1_9POXV</name>
<evidence type="ECO:0000313" key="1">
    <source>
        <dbReference type="EMBL" id="AUD40259.1"/>
    </source>
</evidence>
<dbReference type="Pfam" id="PF19240">
    <property type="entry name" value="DUF5890"/>
    <property type="match status" value="1"/>
</dbReference>
<sequence>MCISMCFKDVRTLYKNKRRNSCEVIYKCNLSVENNNLFWHEKSKGEIVCIDMHSSDEIFDAFLMYYIATRYAYNNNDIYLQIVLYYSNNQNVISYITKNKYVKYIRNKTRDDIYKVKILALEDFTTEEIHYWISNI</sequence>
<dbReference type="InterPro" id="IPR045408">
    <property type="entry name" value="DUF5890"/>
</dbReference>